<dbReference type="AlphaFoldDB" id="A0A401GV91"/>
<dbReference type="EMBL" id="BFAD01000008">
    <property type="protein sequence ID" value="GBE86103.1"/>
    <property type="molecule type" value="Genomic_DNA"/>
</dbReference>
<protein>
    <recommendedName>
        <fullName evidence="3">Hemerythrin-like domain-containing protein</fullName>
    </recommendedName>
</protein>
<dbReference type="InterPro" id="IPR053206">
    <property type="entry name" value="Dimeric_xanthone_biosynth"/>
</dbReference>
<evidence type="ECO:0000313" key="1">
    <source>
        <dbReference type="EMBL" id="GBE86103.1"/>
    </source>
</evidence>
<dbReference type="PANTHER" id="PTHR38048:SF2">
    <property type="entry name" value="HEMERYTHRIN-LIKE DOMAIN-CONTAINING PROTEIN"/>
    <property type="match status" value="1"/>
</dbReference>
<gene>
    <name evidence="1" type="ORF">SCP_0806270</name>
</gene>
<dbReference type="InParanoid" id="A0A401GV91"/>
<dbReference type="STRING" id="139825.A0A401GV91"/>
<reference evidence="1 2" key="1">
    <citation type="journal article" date="2018" name="Sci. Rep.">
        <title>Genome sequence of the cauliflower mushroom Sparassis crispa (Hanabiratake) and its association with beneficial usage.</title>
        <authorList>
            <person name="Kiyama R."/>
            <person name="Furutani Y."/>
            <person name="Kawaguchi K."/>
            <person name="Nakanishi T."/>
        </authorList>
    </citation>
    <scope>NUCLEOTIDE SEQUENCE [LARGE SCALE GENOMIC DNA]</scope>
</reference>
<name>A0A401GV91_9APHY</name>
<accession>A0A401GV91</accession>
<proteinExistence type="predicted"/>
<dbReference type="PANTHER" id="PTHR38048">
    <property type="entry name" value="EXPRESSED PROTEIN"/>
    <property type="match status" value="1"/>
</dbReference>
<evidence type="ECO:0000313" key="2">
    <source>
        <dbReference type="Proteomes" id="UP000287166"/>
    </source>
</evidence>
<dbReference type="Proteomes" id="UP000287166">
    <property type="component" value="Unassembled WGS sequence"/>
</dbReference>
<organism evidence="1 2">
    <name type="scientific">Sparassis crispa</name>
    <dbReference type="NCBI Taxonomy" id="139825"/>
    <lineage>
        <taxon>Eukaryota</taxon>
        <taxon>Fungi</taxon>
        <taxon>Dikarya</taxon>
        <taxon>Basidiomycota</taxon>
        <taxon>Agaricomycotina</taxon>
        <taxon>Agaricomycetes</taxon>
        <taxon>Polyporales</taxon>
        <taxon>Sparassidaceae</taxon>
        <taxon>Sparassis</taxon>
    </lineage>
</organism>
<evidence type="ECO:0008006" key="3">
    <source>
        <dbReference type="Google" id="ProtNLM"/>
    </source>
</evidence>
<dbReference type="RefSeq" id="XP_027617016.1">
    <property type="nucleotide sequence ID" value="XM_027761215.1"/>
</dbReference>
<dbReference type="OrthoDB" id="58416at2759"/>
<comment type="caution">
    <text evidence="1">The sequence shown here is derived from an EMBL/GenBank/DDBJ whole genome shotgun (WGS) entry which is preliminary data.</text>
</comment>
<dbReference type="GeneID" id="38783020"/>
<keyword evidence="2" id="KW-1185">Reference proteome</keyword>
<dbReference type="Gene3D" id="1.20.120.520">
    <property type="entry name" value="nmb1532 protein domain like"/>
    <property type="match status" value="1"/>
</dbReference>
<sequence length="219" mass="25424">MSIPVPTDPHGFLQYQMINAHITFKCGYDSILTHLENPPLRDLSNFLGYCEAWAHSVHEHHESEEHLVFLVLQPRLDMSREIEQHKVVHAGLESLFAYIKRAREDRRAFDAAELRGMMEKLKGPLYEHLDDEVAHISAENLVAAGFTADEMRKLDKDLETYARSHGNVTLLVPYMRSHTVPEMKDIWPPMPWALRKVLIPYMIALRHSGYWKYSPYAMS</sequence>